<dbReference type="Proteomes" id="UP000807342">
    <property type="component" value="Unassembled WGS sequence"/>
</dbReference>
<comment type="caution">
    <text evidence="2">The sequence shown here is derived from an EMBL/GenBank/DDBJ whole genome shotgun (WGS) entry which is preliminary data.</text>
</comment>
<evidence type="ECO:0000256" key="1">
    <source>
        <dbReference type="SAM" id="MobiDB-lite"/>
    </source>
</evidence>
<sequence length="157" mass="17362">MFIYLFLPGINNNYLARVPLTTPGSRPAKLTSTLHGNTFPSPFPLGTVPICIKNCACFRPTENTTAFASQSIKGSRRQGHHQKQVPLDPSQLSRNPSSMPFSLTSTPILLDIFISSSIPPQSWFAPSQFPTFHLSLNIPHKKILSHHICQMPSFSSC</sequence>
<proteinExistence type="predicted"/>
<protein>
    <submittedName>
        <fullName evidence="2">Uncharacterized protein</fullName>
    </submittedName>
</protein>
<dbReference type="EMBL" id="MU151219">
    <property type="protein sequence ID" value="KAF9447019.1"/>
    <property type="molecule type" value="Genomic_DNA"/>
</dbReference>
<name>A0A9P5X9N2_9AGAR</name>
<reference evidence="2" key="1">
    <citation type="submission" date="2020-11" db="EMBL/GenBank/DDBJ databases">
        <authorList>
            <consortium name="DOE Joint Genome Institute"/>
            <person name="Ahrendt S."/>
            <person name="Riley R."/>
            <person name="Andreopoulos W."/>
            <person name="Labutti K."/>
            <person name="Pangilinan J."/>
            <person name="Ruiz-Duenas F.J."/>
            <person name="Barrasa J.M."/>
            <person name="Sanchez-Garcia M."/>
            <person name="Camarero S."/>
            <person name="Miyauchi S."/>
            <person name="Serrano A."/>
            <person name="Linde D."/>
            <person name="Babiker R."/>
            <person name="Drula E."/>
            <person name="Ayuso-Fernandez I."/>
            <person name="Pacheco R."/>
            <person name="Padilla G."/>
            <person name="Ferreira P."/>
            <person name="Barriuso J."/>
            <person name="Kellner H."/>
            <person name="Castanera R."/>
            <person name="Alfaro M."/>
            <person name="Ramirez L."/>
            <person name="Pisabarro A.G."/>
            <person name="Kuo A."/>
            <person name="Tritt A."/>
            <person name="Lipzen A."/>
            <person name="He G."/>
            <person name="Yan M."/>
            <person name="Ng V."/>
            <person name="Cullen D."/>
            <person name="Martin F."/>
            <person name="Rosso M.-N."/>
            <person name="Henrissat B."/>
            <person name="Hibbett D."/>
            <person name="Martinez A.T."/>
            <person name="Grigoriev I.V."/>
        </authorList>
    </citation>
    <scope>NUCLEOTIDE SEQUENCE</scope>
    <source>
        <strain evidence="2">MF-IS2</strain>
    </source>
</reference>
<evidence type="ECO:0000313" key="2">
    <source>
        <dbReference type="EMBL" id="KAF9447019.1"/>
    </source>
</evidence>
<keyword evidence="3" id="KW-1185">Reference proteome</keyword>
<feature type="compositionally biased region" description="Basic residues" evidence="1">
    <location>
        <begin position="74"/>
        <end position="83"/>
    </location>
</feature>
<evidence type="ECO:0000313" key="3">
    <source>
        <dbReference type="Proteomes" id="UP000807342"/>
    </source>
</evidence>
<feature type="region of interest" description="Disordered" evidence="1">
    <location>
        <begin position="69"/>
        <end position="96"/>
    </location>
</feature>
<accession>A0A9P5X9N2</accession>
<dbReference type="AlphaFoldDB" id="A0A9P5X9N2"/>
<organism evidence="2 3">
    <name type="scientific">Macrolepiota fuliginosa MF-IS2</name>
    <dbReference type="NCBI Taxonomy" id="1400762"/>
    <lineage>
        <taxon>Eukaryota</taxon>
        <taxon>Fungi</taxon>
        <taxon>Dikarya</taxon>
        <taxon>Basidiomycota</taxon>
        <taxon>Agaricomycotina</taxon>
        <taxon>Agaricomycetes</taxon>
        <taxon>Agaricomycetidae</taxon>
        <taxon>Agaricales</taxon>
        <taxon>Agaricineae</taxon>
        <taxon>Agaricaceae</taxon>
        <taxon>Macrolepiota</taxon>
    </lineage>
</organism>
<gene>
    <name evidence="2" type="ORF">P691DRAFT_145372</name>
</gene>